<evidence type="ECO:0000313" key="5">
    <source>
        <dbReference type="EMBL" id="GFP79842.1"/>
    </source>
</evidence>
<proteinExistence type="inferred from homology"/>
<name>A0A830B2U5_9LAMI</name>
<reference evidence="5" key="1">
    <citation type="submission" date="2020-07" db="EMBL/GenBank/DDBJ databases">
        <title>Ethylene signaling mediates host invasion by parasitic plants.</title>
        <authorList>
            <person name="Yoshida S."/>
        </authorList>
    </citation>
    <scope>NUCLEOTIDE SEQUENCE</scope>
    <source>
        <strain evidence="5">Okayama</strain>
    </source>
</reference>
<protein>
    <recommendedName>
        <fullName evidence="4">Dirigent protein</fullName>
    </recommendedName>
</protein>
<keyword evidence="4" id="KW-0052">Apoplast</keyword>
<comment type="subcellular location">
    <subcellularLocation>
        <location evidence="4">Secreted</location>
        <location evidence="4">Extracellular space</location>
        <location evidence="4">Apoplast</location>
    </subcellularLocation>
</comment>
<gene>
    <name evidence="5" type="ORF">PHJA_000127600</name>
</gene>
<accession>A0A830B2U5</accession>
<keyword evidence="3 4" id="KW-0964">Secreted</keyword>
<dbReference type="Gene3D" id="2.40.480.10">
    <property type="entry name" value="Allene oxide cyclase-like"/>
    <property type="match status" value="1"/>
</dbReference>
<comment type="subunit">
    <text evidence="2 4">Homodimer.</text>
</comment>
<sequence length="106" mass="11451">MIDDPLTLGPNMSSGIVGRAQGIYASADLKNLGLLMAINFVFTEGKFNGSTLSVLGRNEVFSAVREMPVVGGSGAFRFCHGYARAKTHDINFEAAVVEYNVHVLHY</sequence>
<dbReference type="EMBL" id="BMAC01000013">
    <property type="protein sequence ID" value="GFP79842.1"/>
    <property type="molecule type" value="Genomic_DNA"/>
</dbReference>
<evidence type="ECO:0000256" key="3">
    <source>
        <dbReference type="ARBA" id="ARBA00022525"/>
    </source>
</evidence>
<comment type="function">
    <text evidence="4">Dirigent proteins impart stereoselectivity on the phenoxy radical-coupling reaction, yielding optically active lignans from two molecules of coniferyl alcohol in the biosynthesis of lignans, flavonolignans, and alkaloids and thus plays a central role in plant secondary metabolism.</text>
</comment>
<dbReference type="GO" id="GO:0009699">
    <property type="term" value="P:phenylpropanoid biosynthetic process"/>
    <property type="evidence" value="ECO:0007669"/>
    <property type="project" value="UniProtKB-ARBA"/>
</dbReference>
<organism evidence="5 6">
    <name type="scientific">Phtheirospermum japonicum</name>
    <dbReference type="NCBI Taxonomy" id="374723"/>
    <lineage>
        <taxon>Eukaryota</taxon>
        <taxon>Viridiplantae</taxon>
        <taxon>Streptophyta</taxon>
        <taxon>Embryophyta</taxon>
        <taxon>Tracheophyta</taxon>
        <taxon>Spermatophyta</taxon>
        <taxon>Magnoliopsida</taxon>
        <taxon>eudicotyledons</taxon>
        <taxon>Gunneridae</taxon>
        <taxon>Pentapetalae</taxon>
        <taxon>asterids</taxon>
        <taxon>lamiids</taxon>
        <taxon>Lamiales</taxon>
        <taxon>Orobanchaceae</taxon>
        <taxon>Orobanchaceae incertae sedis</taxon>
        <taxon>Phtheirospermum</taxon>
    </lineage>
</organism>
<evidence type="ECO:0000313" key="6">
    <source>
        <dbReference type="Proteomes" id="UP000653305"/>
    </source>
</evidence>
<dbReference type="AlphaFoldDB" id="A0A830B2U5"/>
<comment type="similarity">
    <text evidence="1 4">Belongs to the plant dirigent protein family.</text>
</comment>
<dbReference type="Pfam" id="PF03018">
    <property type="entry name" value="Dirigent"/>
    <property type="match status" value="1"/>
</dbReference>
<evidence type="ECO:0000256" key="4">
    <source>
        <dbReference type="RuleBase" id="RU363099"/>
    </source>
</evidence>
<evidence type="ECO:0000256" key="2">
    <source>
        <dbReference type="ARBA" id="ARBA00011738"/>
    </source>
</evidence>
<comment type="caution">
    <text evidence="5">The sequence shown here is derived from an EMBL/GenBank/DDBJ whole genome shotgun (WGS) entry which is preliminary data.</text>
</comment>
<dbReference type="InterPro" id="IPR004265">
    <property type="entry name" value="Dirigent"/>
</dbReference>
<dbReference type="GO" id="GO:0048046">
    <property type="term" value="C:apoplast"/>
    <property type="evidence" value="ECO:0007669"/>
    <property type="project" value="UniProtKB-SubCell"/>
</dbReference>
<evidence type="ECO:0000256" key="1">
    <source>
        <dbReference type="ARBA" id="ARBA00010746"/>
    </source>
</evidence>
<dbReference type="Proteomes" id="UP000653305">
    <property type="component" value="Unassembled WGS sequence"/>
</dbReference>
<keyword evidence="6" id="KW-1185">Reference proteome</keyword>
<dbReference type="InterPro" id="IPR044859">
    <property type="entry name" value="Allene_oxi_cyc_Dirigent"/>
</dbReference>
<dbReference type="OrthoDB" id="1864232at2759"/>
<dbReference type="PANTHER" id="PTHR21495">
    <property type="entry name" value="NUCLEOPORIN-RELATED"/>
    <property type="match status" value="1"/>
</dbReference>